<evidence type="ECO:0000313" key="8">
    <source>
        <dbReference type="EMBL" id="SPO31164.1"/>
    </source>
</evidence>
<keyword evidence="2" id="KW-0812">Transmembrane</keyword>
<gene>
    <name evidence="8" type="ORF">UTRI_05188_B</name>
</gene>
<keyword evidence="9" id="KW-1185">Reference proteome</keyword>
<feature type="region of interest" description="Disordered" evidence="7">
    <location>
        <begin position="252"/>
        <end position="277"/>
    </location>
</feature>
<evidence type="ECO:0000256" key="6">
    <source>
        <dbReference type="ARBA" id="ARBA00037847"/>
    </source>
</evidence>
<evidence type="ECO:0000313" key="9">
    <source>
        <dbReference type="Proteomes" id="UP000324022"/>
    </source>
</evidence>
<evidence type="ECO:0000256" key="3">
    <source>
        <dbReference type="ARBA" id="ARBA00022989"/>
    </source>
</evidence>
<dbReference type="EMBL" id="OOIN01000036">
    <property type="protein sequence ID" value="SPO31164.1"/>
    <property type="molecule type" value="Genomic_DNA"/>
</dbReference>
<dbReference type="Pfam" id="PF05705">
    <property type="entry name" value="DUF829"/>
    <property type="match status" value="1"/>
</dbReference>
<name>A0A5C3EKK0_9BASI</name>
<evidence type="ECO:0000256" key="1">
    <source>
        <dbReference type="ARBA" id="ARBA00004126"/>
    </source>
</evidence>
<organism evidence="8 9">
    <name type="scientific">Ustilago trichophora</name>
    <dbReference type="NCBI Taxonomy" id="86804"/>
    <lineage>
        <taxon>Eukaryota</taxon>
        <taxon>Fungi</taxon>
        <taxon>Dikarya</taxon>
        <taxon>Basidiomycota</taxon>
        <taxon>Ustilaginomycotina</taxon>
        <taxon>Ustilaginomycetes</taxon>
        <taxon>Ustilaginales</taxon>
        <taxon>Ustilaginaceae</taxon>
        <taxon>Ustilago</taxon>
    </lineage>
</organism>
<accession>A0A5C3EKK0</accession>
<dbReference type="PANTHER" id="PTHR12265">
    <property type="entry name" value="TRANSMEMBRANE PROTEIN 53"/>
    <property type="match status" value="1"/>
</dbReference>
<feature type="compositionally biased region" description="Low complexity" evidence="7">
    <location>
        <begin position="1"/>
        <end position="21"/>
    </location>
</feature>
<dbReference type="PANTHER" id="PTHR12265:SF30">
    <property type="entry name" value="TRANSMEMBRANE PROTEIN 53"/>
    <property type="match status" value="1"/>
</dbReference>
<evidence type="ECO:0000256" key="2">
    <source>
        <dbReference type="ARBA" id="ARBA00022692"/>
    </source>
</evidence>
<protein>
    <submittedName>
        <fullName evidence="8">Uncharacterized protein</fullName>
    </submittedName>
</protein>
<feature type="compositionally biased region" description="Polar residues" evidence="7">
    <location>
        <begin position="35"/>
        <end position="49"/>
    </location>
</feature>
<sequence>MPQASSAKSTKSGKASKAAKAILHPKSTLAAVKANHSQNVSTESMSTSEASKHTKLPATSIRKTPSSASIASNTAKPLPSAPSASGSPAANTASLPATAPASSVLAPPTNADILSMKKQAIERTKPVQQAPASAPALATQTPAAKSLSNAAVPPSGTATPYAIDDDSVLAQNVARAKAVVPPRTGKVGAEQTSTSAMKDAEDTETFASEVAAVLVSSTPAPNEQPLPETAAAFTPVAAAIVNQAAEPTIKAETAPKIAAAEPTSTSTASANSNATTDTTATTAAASKVATFTPPELTRLQHNTFVSRPTDPSRVAIRDVDPSVLPWPLRPIDRQSGLVRSPSHILIFGWMDAPIRLVAKYAQPYTVLFPDATVLIQLSDGKSYLARENIRREQLQRVISEITSSGAETKTIKVVETKDVGDSTVTLIDHSEARTTSSDDGKEEAPKAGGFVIHSFSDGGAGNLALFLDEMARRSGPSPRVHSLIMDSSPGKSNPKTASIAFTMHMANRPRLRAIVRFFVYIGLYLLKIWTTVTGQTARGELMRKRLNSLRSWSWVTASYTPKPREAAGKESTAAEYPPRMYVYTKADQLIPWQFVEEHANQLASIRKIQPGLVQVENEIERATLLSAVKENKKQSTKEYKVELRRWDTPPHCSIGRSDFEGYWAAVMDFHQNVLSRE</sequence>
<proteinExistence type="predicted"/>
<dbReference type="AlphaFoldDB" id="A0A5C3EKK0"/>
<evidence type="ECO:0000256" key="5">
    <source>
        <dbReference type="ARBA" id="ARBA00023242"/>
    </source>
</evidence>
<feature type="compositionally biased region" description="Polar residues" evidence="7">
    <location>
        <begin position="61"/>
        <end position="74"/>
    </location>
</feature>
<reference evidence="8 9" key="1">
    <citation type="submission" date="2018-03" db="EMBL/GenBank/DDBJ databases">
        <authorList>
            <person name="Guldener U."/>
        </authorList>
    </citation>
    <scope>NUCLEOTIDE SEQUENCE [LARGE SCALE GENOMIC DNA]</scope>
    <source>
        <strain evidence="8 9">NBRC100155</strain>
    </source>
</reference>
<keyword evidence="3" id="KW-1133">Transmembrane helix</keyword>
<feature type="compositionally biased region" description="Low complexity" evidence="7">
    <location>
        <begin position="258"/>
        <end position="277"/>
    </location>
</feature>
<feature type="compositionally biased region" description="Low complexity" evidence="7">
    <location>
        <begin position="75"/>
        <end position="106"/>
    </location>
</feature>
<dbReference type="InterPro" id="IPR008547">
    <property type="entry name" value="DUF829_TMEM53"/>
</dbReference>
<keyword evidence="4" id="KW-0472">Membrane</keyword>
<dbReference type="OrthoDB" id="77878at2759"/>
<dbReference type="Proteomes" id="UP000324022">
    <property type="component" value="Unassembled WGS sequence"/>
</dbReference>
<evidence type="ECO:0000256" key="7">
    <source>
        <dbReference type="SAM" id="MobiDB-lite"/>
    </source>
</evidence>
<feature type="region of interest" description="Disordered" evidence="7">
    <location>
        <begin position="1"/>
        <end position="106"/>
    </location>
</feature>
<evidence type="ECO:0000256" key="4">
    <source>
        <dbReference type="ARBA" id="ARBA00023136"/>
    </source>
</evidence>
<keyword evidence="5" id="KW-0539">Nucleus</keyword>
<comment type="subcellular location">
    <subcellularLocation>
        <location evidence="6">Endomembrane system</location>
        <topology evidence="6">Single-pass membrane protein</topology>
    </subcellularLocation>
    <subcellularLocation>
        <location evidence="1">Nucleus membrane</location>
    </subcellularLocation>
</comment>
<dbReference type="GO" id="GO:0031965">
    <property type="term" value="C:nuclear membrane"/>
    <property type="evidence" value="ECO:0007669"/>
    <property type="project" value="UniProtKB-SubCell"/>
</dbReference>